<dbReference type="InterPro" id="IPR014757">
    <property type="entry name" value="Tscrpt_reg_IclR_C"/>
</dbReference>
<keyword evidence="7" id="KW-1185">Reference proteome</keyword>
<gene>
    <name evidence="6" type="ORF">CAL29_30070</name>
</gene>
<dbReference type="Pfam" id="PF09339">
    <property type="entry name" value="HTH_IclR"/>
    <property type="match status" value="1"/>
</dbReference>
<dbReference type="Proteomes" id="UP000216020">
    <property type="component" value="Unassembled WGS sequence"/>
</dbReference>
<comment type="caution">
    <text evidence="6">The sequence shown here is derived from an EMBL/GenBank/DDBJ whole genome shotgun (WGS) entry which is preliminary data.</text>
</comment>
<dbReference type="AlphaFoldDB" id="A0A261S6M4"/>
<dbReference type="OrthoDB" id="9807558at2"/>
<evidence type="ECO:0000256" key="1">
    <source>
        <dbReference type="ARBA" id="ARBA00023015"/>
    </source>
</evidence>
<dbReference type="Pfam" id="PF01614">
    <property type="entry name" value="IclR_C"/>
    <property type="match status" value="1"/>
</dbReference>
<dbReference type="SMART" id="SM00346">
    <property type="entry name" value="HTH_ICLR"/>
    <property type="match status" value="1"/>
</dbReference>
<evidence type="ECO:0000256" key="3">
    <source>
        <dbReference type="ARBA" id="ARBA00023163"/>
    </source>
</evidence>
<protein>
    <recommendedName>
        <fullName evidence="8">IclR family transcriptional regulator</fullName>
    </recommendedName>
</protein>
<feature type="domain" description="IclR-ED" evidence="5">
    <location>
        <begin position="72"/>
        <end position="256"/>
    </location>
</feature>
<organism evidence="6 7">
    <name type="scientific">Bordetella genomosp. 10</name>
    <dbReference type="NCBI Taxonomy" id="1416804"/>
    <lineage>
        <taxon>Bacteria</taxon>
        <taxon>Pseudomonadati</taxon>
        <taxon>Pseudomonadota</taxon>
        <taxon>Betaproteobacteria</taxon>
        <taxon>Burkholderiales</taxon>
        <taxon>Alcaligenaceae</taxon>
        <taxon>Bordetella</taxon>
    </lineage>
</organism>
<dbReference type="GO" id="GO:0003700">
    <property type="term" value="F:DNA-binding transcription factor activity"/>
    <property type="evidence" value="ECO:0007669"/>
    <property type="project" value="TreeGrafter"/>
</dbReference>
<dbReference type="PROSITE" id="PS51077">
    <property type="entry name" value="HTH_ICLR"/>
    <property type="match status" value="1"/>
</dbReference>
<dbReference type="EMBL" id="NEVM01000005">
    <property type="protein sequence ID" value="OZI32083.1"/>
    <property type="molecule type" value="Genomic_DNA"/>
</dbReference>
<evidence type="ECO:0000313" key="7">
    <source>
        <dbReference type="Proteomes" id="UP000216020"/>
    </source>
</evidence>
<feature type="domain" description="HTH iclR-type" evidence="4">
    <location>
        <begin position="8"/>
        <end position="71"/>
    </location>
</feature>
<evidence type="ECO:0000259" key="4">
    <source>
        <dbReference type="PROSITE" id="PS51077"/>
    </source>
</evidence>
<dbReference type="InterPro" id="IPR036390">
    <property type="entry name" value="WH_DNA-bd_sf"/>
</dbReference>
<dbReference type="InterPro" id="IPR050707">
    <property type="entry name" value="HTH_MetabolicPath_Reg"/>
</dbReference>
<dbReference type="Gene3D" id="1.10.10.10">
    <property type="entry name" value="Winged helix-like DNA-binding domain superfamily/Winged helix DNA-binding domain"/>
    <property type="match status" value="1"/>
</dbReference>
<dbReference type="PROSITE" id="PS51078">
    <property type="entry name" value="ICLR_ED"/>
    <property type="match status" value="1"/>
</dbReference>
<dbReference type="InterPro" id="IPR036388">
    <property type="entry name" value="WH-like_DNA-bd_sf"/>
</dbReference>
<dbReference type="InterPro" id="IPR005471">
    <property type="entry name" value="Tscrpt_reg_IclR_N"/>
</dbReference>
<dbReference type="Gene3D" id="3.30.450.40">
    <property type="match status" value="1"/>
</dbReference>
<dbReference type="SUPFAM" id="SSF55781">
    <property type="entry name" value="GAF domain-like"/>
    <property type="match status" value="1"/>
</dbReference>
<name>A0A261S6M4_9BORD</name>
<accession>A0A261S6M4</accession>
<dbReference type="PANTHER" id="PTHR30136:SF39">
    <property type="entry name" value="TRANSCRIPTIONAL REGULATORY PROTEIN"/>
    <property type="match status" value="1"/>
</dbReference>
<evidence type="ECO:0000259" key="5">
    <source>
        <dbReference type="PROSITE" id="PS51078"/>
    </source>
</evidence>
<keyword evidence="1" id="KW-0805">Transcription regulation</keyword>
<sequence>MKSDSPSLQAIQRINAVLRVLASHNRTGLRLVDVISASQIDRSTVHRLLQSLVTEGLVAQDQRSKRYFLGMGIFEMAVAIPAQRLRDACLPHLRDLALSTGDTVFLSVRSSYFDGVCIHREEGSFPIARVLEAGRRRPLCMGSSNLAILSRLPLGEIQRICEENYPRIRKSYPGVTERGIKQRLAAAQRDGYVFADVMQREQIIKSMAFPILDRHALPVASIGLSALVERWTSRRIRQVQRQMEAAAASIAHDLDEIKQGSPGL</sequence>
<proteinExistence type="predicted"/>
<keyword evidence="3" id="KW-0804">Transcription</keyword>
<dbReference type="PANTHER" id="PTHR30136">
    <property type="entry name" value="HELIX-TURN-HELIX TRANSCRIPTIONAL REGULATOR, ICLR FAMILY"/>
    <property type="match status" value="1"/>
</dbReference>
<keyword evidence="2" id="KW-0238">DNA-binding</keyword>
<dbReference type="RefSeq" id="WP_094856490.1">
    <property type="nucleotide sequence ID" value="NZ_NEVM01000005.1"/>
</dbReference>
<dbReference type="GO" id="GO:0045892">
    <property type="term" value="P:negative regulation of DNA-templated transcription"/>
    <property type="evidence" value="ECO:0007669"/>
    <property type="project" value="TreeGrafter"/>
</dbReference>
<evidence type="ECO:0008006" key="8">
    <source>
        <dbReference type="Google" id="ProtNLM"/>
    </source>
</evidence>
<dbReference type="InterPro" id="IPR029016">
    <property type="entry name" value="GAF-like_dom_sf"/>
</dbReference>
<evidence type="ECO:0000256" key="2">
    <source>
        <dbReference type="ARBA" id="ARBA00023125"/>
    </source>
</evidence>
<evidence type="ECO:0000313" key="6">
    <source>
        <dbReference type="EMBL" id="OZI32083.1"/>
    </source>
</evidence>
<dbReference type="GO" id="GO:0003677">
    <property type="term" value="F:DNA binding"/>
    <property type="evidence" value="ECO:0007669"/>
    <property type="project" value="UniProtKB-KW"/>
</dbReference>
<reference evidence="7" key="1">
    <citation type="submission" date="2017-05" db="EMBL/GenBank/DDBJ databases">
        <title>Complete and WGS of Bordetella genogroups.</title>
        <authorList>
            <person name="Spilker T."/>
            <person name="Lipuma J."/>
        </authorList>
    </citation>
    <scope>NUCLEOTIDE SEQUENCE [LARGE SCALE GENOMIC DNA]</scope>
    <source>
        <strain evidence="7">AU16122</strain>
    </source>
</reference>
<dbReference type="SUPFAM" id="SSF46785">
    <property type="entry name" value="Winged helix' DNA-binding domain"/>
    <property type="match status" value="1"/>
</dbReference>